<organism evidence="1 2">
    <name type="scientific">Cyclotella cryptica</name>
    <dbReference type="NCBI Taxonomy" id="29204"/>
    <lineage>
        <taxon>Eukaryota</taxon>
        <taxon>Sar</taxon>
        <taxon>Stramenopiles</taxon>
        <taxon>Ochrophyta</taxon>
        <taxon>Bacillariophyta</taxon>
        <taxon>Coscinodiscophyceae</taxon>
        <taxon>Thalassiosirophycidae</taxon>
        <taxon>Stephanodiscales</taxon>
        <taxon>Stephanodiscaceae</taxon>
        <taxon>Cyclotella</taxon>
    </lineage>
</organism>
<evidence type="ECO:0000313" key="1">
    <source>
        <dbReference type="EMBL" id="KAL3781221.1"/>
    </source>
</evidence>
<keyword evidence="2" id="KW-1185">Reference proteome</keyword>
<accession>A0ABD3P1G4</accession>
<dbReference type="AlphaFoldDB" id="A0ABD3P1G4"/>
<evidence type="ECO:0000313" key="2">
    <source>
        <dbReference type="Proteomes" id="UP001516023"/>
    </source>
</evidence>
<protein>
    <submittedName>
        <fullName evidence="1">Uncharacterized protein</fullName>
    </submittedName>
</protein>
<dbReference type="EMBL" id="JABMIG020000323">
    <property type="protein sequence ID" value="KAL3781221.1"/>
    <property type="molecule type" value="Genomic_DNA"/>
</dbReference>
<gene>
    <name evidence="1" type="ORF">HJC23_003538</name>
</gene>
<sequence>MLSRVKPMFTSSFYTKHVVAACTIQHRNVELIWRPSPRHHFVHLRTPCPFNQLKYNSDSSNLGGFKDVDLKEHRSQMVPPNITKDVFSMKANEDQVVYDEDYDRFYSHMPPSSMKNQDSEQLDGLEMIHHDDIEPSGSISFNYSSTVKELEEATRVESMSDIYREHGVNYADDEYIELEEDWEIMHLSVDQGKGRSGGCYEVNDNIDDVNDVVQ</sequence>
<name>A0ABD3P1G4_9STRA</name>
<comment type="caution">
    <text evidence="1">The sequence shown here is derived from an EMBL/GenBank/DDBJ whole genome shotgun (WGS) entry which is preliminary data.</text>
</comment>
<reference evidence="1 2" key="1">
    <citation type="journal article" date="2020" name="G3 (Bethesda)">
        <title>Improved Reference Genome for Cyclotella cryptica CCMP332, a Model for Cell Wall Morphogenesis, Salinity Adaptation, and Lipid Production in Diatoms (Bacillariophyta).</title>
        <authorList>
            <person name="Roberts W.R."/>
            <person name="Downey K.M."/>
            <person name="Ruck E.C."/>
            <person name="Traller J.C."/>
            <person name="Alverson A.J."/>
        </authorList>
    </citation>
    <scope>NUCLEOTIDE SEQUENCE [LARGE SCALE GENOMIC DNA]</scope>
    <source>
        <strain evidence="1 2">CCMP332</strain>
    </source>
</reference>
<proteinExistence type="predicted"/>
<dbReference type="Proteomes" id="UP001516023">
    <property type="component" value="Unassembled WGS sequence"/>
</dbReference>